<proteinExistence type="predicted"/>
<name>A0ABS4E6A5_9HYPH</name>
<reference evidence="1 2" key="1">
    <citation type="submission" date="2021-03" db="EMBL/GenBank/DDBJ databases">
        <title>Genomic Encyclopedia of Type Strains, Phase IV (KMG-IV): sequencing the most valuable type-strain genomes for metagenomic binning, comparative biology and taxonomic classification.</title>
        <authorList>
            <person name="Goeker M."/>
        </authorList>
    </citation>
    <scope>NUCLEOTIDE SEQUENCE [LARGE SCALE GENOMIC DNA]</scope>
    <source>
        <strain evidence="1 2">DSM 21600</strain>
    </source>
</reference>
<comment type="caution">
    <text evidence="1">The sequence shown here is derived from an EMBL/GenBank/DDBJ whole genome shotgun (WGS) entry which is preliminary data.</text>
</comment>
<gene>
    <name evidence="1" type="ORF">J2Z17_004890</name>
</gene>
<accession>A0ABS4E6A5</accession>
<protein>
    <submittedName>
        <fullName evidence="1">Uncharacterized protein</fullName>
    </submittedName>
</protein>
<sequence>MARNPAELLGMPHRPEQVASLTLQQHGRTMKLSFTCCQAVSWDVFYVCGCRDDAEPFAPFSAVLQYARGQQREGRDWAFDEYPFVVSDMSLFFWDKVDARIL</sequence>
<dbReference type="RefSeq" id="WP_209949264.1">
    <property type="nucleotide sequence ID" value="NZ_JAGGJU010000018.1"/>
</dbReference>
<organism evidence="1 2">
    <name type="scientific">Rhizobium halophytocola</name>
    <dbReference type="NCBI Taxonomy" id="735519"/>
    <lineage>
        <taxon>Bacteria</taxon>
        <taxon>Pseudomonadati</taxon>
        <taxon>Pseudomonadota</taxon>
        <taxon>Alphaproteobacteria</taxon>
        <taxon>Hyphomicrobiales</taxon>
        <taxon>Rhizobiaceae</taxon>
        <taxon>Rhizobium/Agrobacterium group</taxon>
        <taxon>Rhizobium</taxon>
    </lineage>
</organism>
<evidence type="ECO:0000313" key="2">
    <source>
        <dbReference type="Proteomes" id="UP000759443"/>
    </source>
</evidence>
<evidence type="ECO:0000313" key="1">
    <source>
        <dbReference type="EMBL" id="MBP1853429.1"/>
    </source>
</evidence>
<keyword evidence="2" id="KW-1185">Reference proteome</keyword>
<dbReference type="EMBL" id="JAGGJU010000018">
    <property type="protein sequence ID" value="MBP1853429.1"/>
    <property type="molecule type" value="Genomic_DNA"/>
</dbReference>
<dbReference type="Proteomes" id="UP000759443">
    <property type="component" value="Unassembled WGS sequence"/>
</dbReference>